<dbReference type="RefSeq" id="WP_122103827.1">
    <property type="nucleotide sequence ID" value="NZ_JBHSKV010000001.1"/>
</dbReference>
<reference evidence="2 3" key="1">
    <citation type="journal article" date="2019" name="Int. J. Syst. Evol. Microbiol.">
        <title>The Global Catalogue of Microorganisms (GCM) 10K type strain sequencing project: providing services to taxonomists for standard genome sequencing and annotation.</title>
        <authorList>
            <consortium name="The Broad Institute Genomics Platform"/>
            <consortium name="The Broad Institute Genome Sequencing Center for Infectious Disease"/>
            <person name="Wu L."/>
            <person name="Ma J."/>
        </authorList>
    </citation>
    <scope>NUCLEOTIDE SEQUENCE [LARGE SCALE GENOMIC DNA]</scope>
    <source>
        <strain evidence="2 3">CGMCC 1.16026</strain>
    </source>
</reference>
<evidence type="ECO:0000259" key="1">
    <source>
        <dbReference type="Pfam" id="PF00899"/>
    </source>
</evidence>
<dbReference type="InterPro" id="IPR035985">
    <property type="entry name" value="Ubiquitin-activating_enz"/>
</dbReference>
<dbReference type="EMBL" id="JBHSKV010000001">
    <property type="protein sequence ID" value="MFC5133515.1"/>
    <property type="molecule type" value="Genomic_DNA"/>
</dbReference>
<dbReference type="Gene3D" id="3.40.50.720">
    <property type="entry name" value="NAD(P)-binding Rossmann-like Domain"/>
    <property type="match status" value="1"/>
</dbReference>
<dbReference type="PANTHER" id="PTHR43267">
    <property type="entry name" value="TRNA THREONYLCARBAMOYLADENOSINE DEHYDRATASE"/>
    <property type="match status" value="1"/>
</dbReference>
<dbReference type="SUPFAM" id="SSF69572">
    <property type="entry name" value="Activating enzymes of the ubiquitin-like proteins"/>
    <property type="match status" value="1"/>
</dbReference>
<gene>
    <name evidence="2" type="ORF">ACFPJA_02065</name>
</gene>
<evidence type="ECO:0000313" key="3">
    <source>
        <dbReference type="Proteomes" id="UP001596145"/>
    </source>
</evidence>
<proteinExistence type="predicted"/>
<protein>
    <submittedName>
        <fullName evidence="2">HesA/MoeB/ThiF family protein</fullName>
    </submittedName>
</protein>
<dbReference type="Proteomes" id="UP001596145">
    <property type="component" value="Unassembled WGS sequence"/>
</dbReference>
<dbReference type="AlphaFoldDB" id="A0ABD5QMK7"/>
<evidence type="ECO:0000313" key="2">
    <source>
        <dbReference type="EMBL" id="MFC5133515.1"/>
    </source>
</evidence>
<feature type="domain" description="THIF-type NAD/FAD binding fold" evidence="1">
    <location>
        <begin position="175"/>
        <end position="425"/>
    </location>
</feature>
<comment type="caution">
    <text evidence="2">The sequence shown here is derived from an EMBL/GenBank/DDBJ whole genome shotgun (WGS) entry which is preliminary data.</text>
</comment>
<dbReference type="PANTHER" id="PTHR43267:SF1">
    <property type="entry name" value="TRNA THREONYLCARBAMOYLADENOSINE DEHYDRATASE"/>
    <property type="match status" value="1"/>
</dbReference>
<keyword evidence="3" id="KW-1185">Reference proteome</keyword>
<organism evidence="2 3">
    <name type="scientific">Halorubrum glutamatedens</name>
    <dbReference type="NCBI Taxonomy" id="2707018"/>
    <lineage>
        <taxon>Archaea</taxon>
        <taxon>Methanobacteriati</taxon>
        <taxon>Methanobacteriota</taxon>
        <taxon>Stenosarchaea group</taxon>
        <taxon>Halobacteria</taxon>
        <taxon>Halobacteriales</taxon>
        <taxon>Haloferacaceae</taxon>
        <taxon>Halorubrum</taxon>
    </lineage>
</organism>
<dbReference type="InterPro" id="IPR000594">
    <property type="entry name" value="ThiF_NAD_FAD-bd"/>
</dbReference>
<dbReference type="InterPro" id="IPR045886">
    <property type="entry name" value="ThiF/MoeB/HesA"/>
</dbReference>
<name>A0ABD5QMK7_9EURY</name>
<sequence length="461" mass="50394">MNLTLPAPVLQQLRTELVQDDELERFAYLYCGQTGDDLLAAEVHPVDRDDLEVISEGACRPDLDVERGHIEACINEGLVPIMVHSHPFADTPGFSGVDVATIGNYHTWLAGLYPDTVFGFIVIGRNGIATTVYDPDQDTFVDLPVTVLGEWMVEREWTLPSEHSDTAVTVDHSRYDRNIRAVTEDGQQAVASSSVAVVGCGGIGSVLVEQLARLGVKEFTLIDPDSIEASNLPRLVGSFPEHVDRPKVTVLQNHLWHIAPECEVTTVQQPVQDAAEHLDDIDVILAGVDQVSARMWLNEYAVRHLTPYIDAGSIIETGDDEVVETMDGYVQTIVPGVNACFDCLDRGDHEQARLEQLTEDELEEQIERGYVDESQLVPEPAVIHLNGTVASSAVNEFTKLVTGFDVPADFIRYDGLDNDVTEVSTHCSSTCLTCSNQLGRGDYAVDDDPAEGDPPGTPNMA</sequence>
<dbReference type="Pfam" id="PF00899">
    <property type="entry name" value="ThiF"/>
    <property type="match status" value="1"/>
</dbReference>
<accession>A0ABD5QMK7</accession>